<feature type="compositionally biased region" description="Basic and acidic residues" evidence="1">
    <location>
        <begin position="47"/>
        <end position="72"/>
    </location>
</feature>
<gene>
    <name evidence="3" type="ORF">NM961_05870</name>
</gene>
<organism evidence="3 4">
    <name type="scientific">Tahibacter harae</name>
    <dbReference type="NCBI Taxonomy" id="2963937"/>
    <lineage>
        <taxon>Bacteria</taxon>
        <taxon>Pseudomonadati</taxon>
        <taxon>Pseudomonadota</taxon>
        <taxon>Gammaproteobacteria</taxon>
        <taxon>Lysobacterales</taxon>
        <taxon>Rhodanobacteraceae</taxon>
        <taxon>Tahibacter</taxon>
    </lineage>
</organism>
<keyword evidence="4" id="KW-1185">Reference proteome</keyword>
<dbReference type="EMBL" id="JANFQO010000004">
    <property type="protein sequence ID" value="MCQ4164235.1"/>
    <property type="molecule type" value="Genomic_DNA"/>
</dbReference>
<evidence type="ECO:0000313" key="4">
    <source>
        <dbReference type="Proteomes" id="UP001165498"/>
    </source>
</evidence>
<evidence type="ECO:0000313" key="3">
    <source>
        <dbReference type="EMBL" id="MCQ4164235.1"/>
    </source>
</evidence>
<feature type="region of interest" description="Disordered" evidence="1">
    <location>
        <begin position="23"/>
        <end position="72"/>
    </location>
</feature>
<dbReference type="InterPro" id="IPR021357">
    <property type="entry name" value="DUF2782"/>
</dbReference>
<keyword evidence="2" id="KW-0732">Signal</keyword>
<dbReference type="Proteomes" id="UP001165498">
    <property type="component" value="Unassembled WGS sequence"/>
</dbReference>
<name>A0ABT1QPL5_9GAMM</name>
<evidence type="ECO:0000256" key="2">
    <source>
        <dbReference type="SAM" id="SignalP"/>
    </source>
</evidence>
<feature type="signal peptide" evidence="2">
    <location>
        <begin position="1"/>
        <end position="19"/>
    </location>
</feature>
<accession>A0ABT1QPL5</accession>
<protein>
    <submittedName>
        <fullName evidence="3">DUF2782 domain-containing protein</fullName>
    </submittedName>
</protein>
<evidence type="ECO:0000256" key="1">
    <source>
        <dbReference type="SAM" id="MobiDB-lite"/>
    </source>
</evidence>
<dbReference type="RefSeq" id="WP_255912792.1">
    <property type="nucleotide sequence ID" value="NZ_JANFQO010000004.1"/>
</dbReference>
<dbReference type="Gene3D" id="2.20.130.30">
    <property type="entry name" value="Protein of unknown function DUF2782"/>
    <property type="match status" value="1"/>
</dbReference>
<dbReference type="Pfam" id="PF11191">
    <property type="entry name" value="DUF2782"/>
    <property type="match status" value="1"/>
</dbReference>
<proteinExistence type="predicted"/>
<comment type="caution">
    <text evidence="3">The sequence shown here is derived from an EMBL/GenBank/DDBJ whole genome shotgun (WGS) entry which is preliminary data.</text>
</comment>
<reference evidence="3" key="1">
    <citation type="submission" date="2022-07" db="EMBL/GenBank/DDBJ databases">
        <title>Tahibacter sp., a new gammaproteobacterium isolated from the silt sample collected at pig farm.</title>
        <authorList>
            <person name="Chen H."/>
        </authorList>
    </citation>
    <scope>NUCLEOTIDE SEQUENCE</scope>
    <source>
        <strain evidence="3">P2K</strain>
    </source>
</reference>
<feature type="chain" id="PRO_5045170087" evidence="2">
    <location>
        <begin position="20"/>
        <end position="127"/>
    </location>
</feature>
<sequence>MKPAPLMFLLLGLCCGLNAATAAEPPKQKPVDGSELVDAPPPALDDPGVKAKPADAKGDTPPDVKIRKEGDDTVEEYRASGKISMIRITSKSGITRTYIDTDGDGRLEGNPKDGPVAPVYYKLYEWN</sequence>